<protein>
    <submittedName>
        <fullName evidence="3">5,10-methenyltetrahydrofolate synthetase</fullName>
    </submittedName>
</protein>
<sequence>MQSTIKTGLIQFAPELGDVELNIRKIDRMLGQISDADLWILPELASSGYNFSSKEEAFKCAEPVDNSRFIKFLTEKAKTLNSYFVSGINEREENKLYNSAVLVGPNGVTGHYRKLHLFNREKEFFEPGNKGLPVFNTPWGKLAILICFDWMFPETWRLLSLKGAKLICHPSNLVLPYCQTALPGYALTNRIFIASANRVGKERDLTFTGQSVLVNPVGQYLLKGTTNKEEILTASIDLSEANNKQMTPLNQAFADRRNDVYSLNEKNSYPTVQNDKKRLRKTIRQTIKNYSAQERLSMSKKIAEKLEQHSLFKKANTIFIYWSLPDEVYTHDLIKRWNGKKKFILPKINGNQLELREFTGEDKLNTENAFHIGEPTGEILNDLTLIDLAIVPGLAFTTYGARLGRGKGFYDRTLPLLPKAAKLGLAYPFQLVDEIPTEANDIFLDQVITI</sequence>
<evidence type="ECO:0000313" key="4">
    <source>
        <dbReference type="Proteomes" id="UP000181976"/>
    </source>
</evidence>
<dbReference type="Gene3D" id="3.40.50.10420">
    <property type="entry name" value="NagB/RpiA/CoA transferase-like"/>
    <property type="match status" value="1"/>
</dbReference>
<dbReference type="Proteomes" id="UP000181976">
    <property type="component" value="Unassembled WGS sequence"/>
</dbReference>
<keyword evidence="1" id="KW-0378">Hydrolase</keyword>
<evidence type="ECO:0000259" key="2">
    <source>
        <dbReference type="PROSITE" id="PS50263"/>
    </source>
</evidence>
<dbReference type="EMBL" id="FONA01000011">
    <property type="protein sequence ID" value="SFE41892.1"/>
    <property type="molecule type" value="Genomic_DNA"/>
</dbReference>
<evidence type="ECO:0000313" key="3">
    <source>
        <dbReference type="EMBL" id="SFE41892.1"/>
    </source>
</evidence>
<gene>
    <name evidence="3" type="ORF">SAMN05444380_11132</name>
</gene>
<feature type="domain" description="CN hydrolase" evidence="2">
    <location>
        <begin position="5"/>
        <end position="238"/>
    </location>
</feature>
<dbReference type="SUPFAM" id="SSF100950">
    <property type="entry name" value="NagB/RpiA/CoA transferase-like"/>
    <property type="match status" value="1"/>
</dbReference>
<keyword evidence="4" id="KW-1185">Reference proteome</keyword>
<accession>A0A1I2ADD4</accession>
<dbReference type="InterPro" id="IPR050345">
    <property type="entry name" value="Aliph_Amidase/BUP"/>
</dbReference>
<dbReference type="InterPro" id="IPR036526">
    <property type="entry name" value="C-N_Hydrolase_sf"/>
</dbReference>
<dbReference type="Pfam" id="PF00795">
    <property type="entry name" value="CN_hydrolase"/>
    <property type="match status" value="1"/>
</dbReference>
<dbReference type="Pfam" id="PF01812">
    <property type="entry name" value="5-FTHF_cyc-lig"/>
    <property type="match status" value="1"/>
</dbReference>
<dbReference type="InterPro" id="IPR002698">
    <property type="entry name" value="FTHF_cligase"/>
</dbReference>
<dbReference type="InterPro" id="IPR024185">
    <property type="entry name" value="FTHF_cligase-like_sf"/>
</dbReference>
<dbReference type="InterPro" id="IPR003010">
    <property type="entry name" value="C-N_Hydrolase"/>
</dbReference>
<dbReference type="STRING" id="385682.SAMN05444380_11132"/>
<dbReference type="NCBIfam" id="TIGR02727">
    <property type="entry name" value="MTHFS_bact"/>
    <property type="match status" value="1"/>
</dbReference>
<dbReference type="PANTHER" id="PTHR43674">
    <property type="entry name" value="NITRILASE C965.09-RELATED"/>
    <property type="match status" value="1"/>
</dbReference>
<dbReference type="InParanoid" id="A0A1I2ADD4"/>
<dbReference type="GO" id="GO:0016811">
    <property type="term" value="F:hydrolase activity, acting on carbon-nitrogen (but not peptide) bonds, in linear amides"/>
    <property type="evidence" value="ECO:0007669"/>
    <property type="project" value="TreeGrafter"/>
</dbReference>
<dbReference type="RefSeq" id="WP_010526502.1">
    <property type="nucleotide sequence ID" value="NZ_AFSL01000009.1"/>
</dbReference>
<dbReference type="eggNOG" id="COG0212">
    <property type="taxonomic scope" value="Bacteria"/>
</dbReference>
<organism evidence="3 4">
    <name type="scientific">Thermophagus xiamenensis</name>
    <dbReference type="NCBI Taxonomy" id="385682"/>
    <lineage>
        <taxon>Bacteria</taxon>
        <taxon>Pseudomonadati</taxon>
        <taxon>Bacteroidota</taxon>
        <taxon>Bacteroidia</taxon>
        <taxon>Marinilabiliales</taxon>
        <taxon>Marinilabiliaceae</taxon>
        <taxon>Thermophagus</taxon>
    </lineage>
</organism>
<dbReference type="AlphaFoldDB" id="A0A1I2ADD4"/>
<evidence type="ECO:0000256" key="1">
    <source>
        <dbReference type="ARBA" id="ARBA00022801"/>
    </source>
</evidence>
<reference evidence="3 4" key="1">
    <citation type="submission" date="2016-10" db="EMBL/GenBank/DDBJ databases">
        <authorList>
            <person name="de Groot N.N."/>
        </authorList>
    </citation>
    <scope>NUCLEOTIDE SEQUENCE [LARGE SCALE GENOMIC DNA]</scope>
    <source>
        <strain evidence="3 4">DSM 19012</strain>
    </source>
</reference>
<dbReference type="Gene3D" id="3.60.110.10">
    <property type="entry name" value="Carbon-nitrogen hydrolase"/>
    <property type="match status" value="1"/>
</dbReference>
<dbReference type="SUPFAM" id="SSF56317">
    <property type="entry name" value="Carbon-nitrogen hydrolase"/>
    <property type="match status" value="1"/>
</dbReference>
<dbReference type="InterPro" id="IPR037171">
    <property type="entry name" value="NagB/RpiA_transferase-like"/>
</dbReference>
<proteinExistence type="predicted"/>
<name>A0A1I2ADD4_9BACT</name>
<dbReference type="PANTHER" id="PTHR43674:SF2">
    <property type="entry name" value="BETA-UREIDOPROPIONASE"/>
    <property type="match status" value="1"/>
</dbReference>
<dbReference type="eggNOG" id="COG0388">
    <property type="taxonomic scope" value="Bacteria"/>
</dbReference>
<dbReference type="OrthoDB" id="9801938at2"/>
<dbReference type="PROSITE" id="PS50263">
    <property type="entry name" value="CN_HYDROLASE"/>
    <property type="match status" value="1"/>
</dbReference>